<feature type="transmembrane region" description="Helical" evidence="1">
    <location>
        <begin position="84"/>
        <end position="103"/>
    </location>
</feature>
<dbReference type="Pfam" id="PF24853">
    <property type="entry name" value="DUF7727"/>
    <property type="match status" value="1"/>
</dbReference>
<dbReference type="PANTHER" id="PTHR40629">
    <property type="entry name" value="PRO41 PROTEIN"/>
    <property type="match status" value="1"/>
</dbReference>
<feature type="transmembrane region" description="Helical" evidence="1">
    <location>
        <begin position="52"/>
        <end position="77"/>
    </location>
</feature>
<name>A0A0L6VCQ1_9BASI</name>
<feature type="domain" description="DUF7727" evidence="2">
    <location>
        <begin position="1"/>
        <end position="71"/>
    </location>
</feature>
<keyword evidence="1" id="KW-0812">Transmembrane</keyword>
<evidence type="ECO:0000256" key="1">
    <source>
        <dbReference type="SAM" id="Phobius"/>
    </source>
</evidence>
<proteinExistence type="predicted"/>
<keyword evidence="4" id="KW-1185">Reference proteome</keyword>
<evidence type="ECO:0000259" key="2">
    <source>
        <dbReference type="Pfam" id="PF24853"/>
    </source>
</evidence>
<keyword evidence="1" id="KW-0472">Membrane</keyword>
<organism evidence="3 4">
    <name type="scientific">Puccinia sorghi</name>
    <dbReference type="NCBI Taxonomy" id="27349"/>
    <lineage>
        <taxon>Eukaryota</taxon>
        <taxon>Fungi</taxon>
        <taxon>Dikarya</taxon>
        <taxon>Basidiomycota</taxon>
        <taxon>Pucciniomycotina</taxon>
        <taxon>Pucciniomycetes</taxon>
        <taxon>Pucciniales</taxon>
        <taxon>Pucciniaceae</taxon>
        <taxon>Puccinia</taxon>
    </lineage>
</organism>
<dbReference type="Proteomes" id="UP000037035">
    <property type="component" value="Unassembled WGS sequence"/>
</dbReference>
<dbReference type="InterPro" id="IPR056144">
    <property type="entry name" value="DUF7727"/>
</dbReference>
<feature type="transmembrane region" description="Helical" evidence="1">
    <location>
        <begin position="12"/>
        <end position="32"/>
    </location>
</feature>
<dbReference type="VEuPathDB" id="FungiDB:VP01_2045g1"/>
<keyword evidence="1" id="KW-1133">Transmembrane helix</keyword>
<reference evidence="3 4" key="1">
    <citation type="submission" date="2015-08" db="EMBL/GenBank/DDBJ databases">
        <title>Next Generation Sequencing and Analysis of the Genome of Puccinia sorghi L Schw, the Causal Agent of Maize Common Rust.</title>
        <authorList>
            <person name="Rochi L."/>
            <person name="Burguener G."/>
            <person name="Darino M."/>
            <person name="Turjanski A."/>
            <person name="Kreff E."/>
            <person name="Dieguez M.J."/>
            <person name="Sacco F."/>
        </authorList>
    </citation>
    <scope>NUCLEOTIDE SEQUENCE [LARGE SCALE GENOMIC DNA]</scope>
    <source>
        <strain evidence="3 4">RO10H11247</strain>
    </source>
</reference>
<evidence type="ECO:0000313" key="3">
    <source>
        <dbReference type="EMBL" id="KNZ57895.1"/>
    </source>
</evidence>
<dbReference type="AlphaFoldDB" id="A0A0L6VCQ1"/>
<comment type="caution">
    <text evidence="3">The sequence shown here is derived from an EMBL/GenBank/DDBJ whole genome shotgun (WGS) entry which is preliminary data.</text>
</comment>
<accession>A0A0L6VCQ1</accession>
<evidence type="ECO:0000313" key="4">
    <source>
        <dbReference type="Proteomes" id="UP000037035"/>
    </source>
</evidence>
<sequence length="113" mass="12192">MGKFIWSQWGRLVALTAGAWQLWGALWAIFYRKYFWDFVGGKLGPAGIIPPGFAAPFINLIVTTPVIQGACAVSLLYQTADATVIYAVAILAYVVAIGNGEVVGEQQVENSKV</sequence>
<dbReference type="PANTHER" id="PTHR40629:SF1">
    <property type="entry name" value="PRO41 PROTEIN"/>
    <property type="match status" value="1"/>
</dbReference>
<dbReference type="EMBL" id="LAVV01006888">
    <property type="protein sequence ID" value="KNZ57895.1"/>
    <property type="molecule type" value="Genomic_DNA"/>
</dbReference>
<protein>
    <recommendedName>
        <fullName evidence="2">DUF7727 domain-containing protein</fullName>
    </recommendedName>
</protein>
<gene>
    <name evidence="3" type="ORF">VP01_2045g1</name>
</gene>